<feature type="domain" description="N-acetyltransferase" evidence="1">
    <location>
        <begin position="2"/>
        <end position="172"/>
    </location>
</feature>
<evidence type="ECO:0000313" key="2">
    <source>
        <dbReference type="EMBL" id="MBJ2173051.1"/>
    </source>
</evidence>
<dbReference type="Pfam" id="PF00583">
    <property type="entry name" value="Acetyltransf_1"/>
    <property type="match status" value="1"/>
</dbReference>
<dbReference type="PROSITE" id="PS51186">
    <property type="entry name" value="GNAT"/>
    <property type="match status" value="1"/>
</dbReference>
<evidence type="ECO:0000259" key="1">
    <source>
        <dbReference type="PROSITE" id="PS51186"/>
    </source>
</evidence>
<proteinExistence type="predicted"/>
<sequence>MVTIKKATAKNIAVLASLANKTFSESHGGYIDDKKDLLNYVNENFSVSKTEQDFNNPKNLFYIIYVEGLPAGYAKLIVNEHQENVVSKNNCRLERIYILNDFIPLKIGQQLLHFLEAEAKILQLDTMWLSVYIKNYRAIRFYERNEFKNVGEYIFKVNGKGYENIIFSKKIAQ</sequence>
<keyword evidence="3" id="KW-1185">Reference proteome</keyword>
<reference evidence="2 3" key="1">
    <citation type="submission" date="2020-12" db="EMBL/GenBank/DDBJ databases">
        <title>Aureibaculum luteum sp. nov. and Aureibaculum flavum sp. nov., novel members of the family Flavobacteriaceae isolated from Antarctic intertidal sediments.</title>
        <authorList>
            <person name="He X."/>
            <person name="Zhang X."/>
        </authorList>
    </citation>
    <scope>NUCLEOTIDE SEQUENCE [LARGE SCALE GENOMIC DNA]</scope>
    <source>
        <strain evidence="2 3">A20</strain>
    </source>
</reference>
<dbReference type="CDD" id="cd04301">
    <property type="entry name" value="NAT_SF"/>
    <property type="match status" value="1"/>
</dbReference>
<dbReference type="EMBL" id="JAEHFJ010000001">
    <property type="protein sequence ID" value="MBJ2173051.1"/>
    <property type="molecule type" value="Genomic_DNA"/>
</dbReference>
<dbReference type="SUPFAM" id="SSF55729">
    <property type="entry name" value="Acyl-CoA N-acyltransferases (Nat)"/>
    <property type="match status" value="1"/>
</dbReference>
<dbReference type="RefSeq" id="WP_198839857.1">
    <property type="nucleotide sequence ID" value="NZ_JAEHFJ010000001.1"/>
</dbReference>
<dbReference type="Proteomes" id="UP000623301">
    <property type="component" value="Unassembled WGS sequence"/>
</dbReference>
<dbReference type="InterPro" id="IPR016181">
    <property type="entry name" value="Acyl_CoA_acyltransferase"/>
</dbReference>
<dbReference type="Gene3D" id="3.40.630.30">
    <property type="match status" value="1"/>
</dbReference>
<name>A0ABS0WM72_9FLAO</name>
<evidence type="ECO:0000313" key="3">
    <source>
        <dbReference type="Proteomes" id="UP000623301"/>
    </source>
</evidence>
<accession>A0ABS0WM72</accession>
<gene>
    <name evidence="2" type="ORF">JBL43_02300</name>
</gene>
<comment type="caution">
    <text evidence="2">The sequence shown here is derived from an EMBL/GenBank/DDBJ whole genome shotgun (WGS) entry which is preliminary data.</text>
</comment>
<protein>
    <submittedName>
        <fullName evidence="2">GNAT family N-acetyltransferase</fullName>
    </submittedName>
</protein>
<dbReference type="InterPro" id="IPR000182">
    <property type="entry name" value="GNAT_dom"/>
</dbReference>
<organism evidence="2 3">
    <name type="scientific">Aureibaculum flavum</name>
    <dbReference type="NCBI Taxonomy" id="2795986"/>
    <lineage>
        <taxon>Bacteria</taxon>
        <taxon>Pseudomonadati</taxon>
        <taxon>Bacteroidota</taxon>
        <taxon>Flavobacteriia</taxon>
        <taxon>Flavobacteriales</taxon>
        <taxon>Flavobacteriaceae</taxon>
        <taxon>Aureibaculum</taxon>
    </lineage>
</organism>